<dbReference type="AlphaFoldDB" id="A0A101LXA8"/>
<organism evidence="1">
    <name type="scientific">Picea glauca</name>
    <name type="common">White spruce</name>
    <name type="synonym">Pinus glauca</name>
    <dbReference type="NCBI Taxonomy" id="3330"/>
    <lineage>
        <taxon>Eukaryota</taxon>
        <taxon>Viridiplantae</taxon>
        <taxon>Streptophyta</taxon>
        <taxon>Embryophyta</taxon>
        <taxon>Tracheophyta</taxon>
        <taxon>Spermatophyta</taxon>
        <taxon>Pinopsida</taxon>
        <taxon>Pinidae</taxon>
        <taxon>Conifers I</taxon>
        <taxon>Pinales</taxon>
        <taxon>Pinaceae</taxon>
        <taxon>Picea</taxon>
    </lineage>
</organism>
<proteinExistence type="predicted"/>
<accession>A0A101LXA8</accession>
<keyword evidence="1" id="KW-0496">Mitochondrion</keyword>
<sequence length="84" mass="9646">MVSRRLCGSFFPYLLRKQHSLMYMRLLCNQRAPMRSVSRLIDMGNLSSPSSLLWNLERVLGSITSSNGLVKRLHAISYILNFPC</sequence>
<evidence type="ECO:0000313" key="1">
    <source>
        <dbReference type="EMBL" id="KUM47074.1"/>
    </source>
</evidence>
<name>A0A101LXA8_PICGL</name>
<dbReference type="EMBL" id="LKAM01000008">
    <property type="protein sequence ID" value="KUM47074.1"/>
    <property type="molecule type" value="Genomic_DNA"/>
</dbReference>
<geneLocation type="mitochondrion" evidence="1"/>
<gene>
    <name evidence="1" type="ORF">ABT39_MTgene6080</name>
</gene>
<comment type="caution">
    <text evidence="1">The sequence shown here is derived from an EMBL/GenBank/DDBJ whole genome shotgun (WGS) entry which is preliminary data.</text>
</comment>
<protein>
    <submittedName>
        <fullName evidence="1">Uncharacterized protein</fullName>
    </submittedName>
</protein>
<reference evidence="1" key="1">
    <citation type="journal article" date="2015" name="Genome Biol. Evol.">
        <title>Organellar Genomes of White Spruce (Picea glauca): Assembly and Annotation.</title>
        <authorList>
            <person name="Jackman S.D."/>
            <person name="Warren R.L."/>
            <person name="Gibb E.A."/>
            <person name="Vandervalk B.P."/>
            <person name="Mohamadi H."/>
            <person name="Chu J."/>
            <person name="Raymond A."/>
            <person name="Pleasance S."/>
            <person name="Coope R."/>
            <person name="Wildung M.R."/>
            <person name="Ritland C.E."/>
            <person name="Bousquet J."/>
            <person name="Jones S.J."/>
            <person name="Bohlmann J."/>
            <person name="Birol I."/>
        </authorList>
    </citation>
    <scope>NUCLEOTIDE SEQUENCE [LARGE SCALE GENOMIC DNA]</scope>
    <source>
        <tissue evidence="1">Flushing bud</tissue>
    </source>
</reference>